<dbReference type="SUPFAM" id="SSF56925">
    <property type="entry name" value="OMPA-like"/>
    <property type="match status" value="1"/>
</dbReference>
<evidence type="ECO:0000259" key="3">
    <source>
        <dbReference type="Pfam" id="PF13505"/>
    </source>
</evidence>
<keyword evidence="1 2" id="KW-0732">Signal</keyword>
<evidence type="ECO:0000256" key="2">
    <source>
        <dbReference type="SAM" id="SignalP"/>
    </source>
</evidence>
<dbReference type="Proteomes" id="UP001501757">
    <property type="component" value="Unassembled WGS sequence"/>
</dbReference>
<proteinExistence type="predicted"/>
<feature type="domain" description="Outer membrane protein beta-barrel" evidence="3">
    <location>
        <begin position="7"/>
        <end position="193"/>
    </location>
</feature>
<comment type="caution">
    <text evidence="4">The sequence shown here is derived from an EMBL/GenBank/DDBJ whole genome shotgun (WGS) entry which is preliminary data.</text>
</comment>
<name>A0ABP3GQ91_9ALTE</name>
<dbReference type="Pfam" id="PF13505">
    <property type="entry name" value="OMP_b-brl"/>
    <property type="match status" value="1"/>
</dbReference>
<evidence type="ECO:0000313" key="5">
    <source>
        <dbReference type="Proteomes" id="UP001501757"/>
    </source>
</evidence>
<sequence length="193" mass="21893">MMKYRMLLLAGLTCSQLVWATTDLRVSLGYSDTDISDMGAVQFAQVDDSSVSWGLELGYEYAPGWRLFAGYQDLGHAELQIKDVVISQQNLPVSLKELAPILPSGFTLGLDARLWQHNQWLLSGSFGLYSWQADIDSRVGASRQQSHLSDTNWLMGAQLSYKFNQRWSLLTGYRHYALDEPVGEWRLGAEYRF</sequence>
<reference evidence="5" key="1">
    <citation type="journal article" date="2019" name="Int. J. Syst. Evol. Microbiol.">
        <title>The Global Catalogue of Microorganisms (GCM) 10K type strain sequencing project: providing services to taxonomists for standard genome sequencing and annotation.</title>
        <authorList>
            <consortium name="The Broad Institute Genomics Platform"/>
            <consortium name="The Broad Institute Genome Sequencing Center for Infectious Disease"/>
            <person name="Wu L."/>
            <person name="Ma J."/>
        </authorList>
    </citation>
    <scope>NUCLEOTIDE SEQUENCE [LARGE SCALE GENOMIC DNA]</scope>
    <source>
        <strain evidence="5">JCM 13378</strain>
    </source>
</reference>
<protein>
    <recommendedName>
        <fullName evidence="3">Outer membrane protein beta-barrel domain-containing protein</fullName>
    </recommendedName>
</protein>
<feature type="chain" id="PRO_5045588749" description="Outer membrane protein beta-barrel domain-containing protein" evidence="2">
    <location>
        <begin position="21"/>
        <end position="193"/>
    </location>
</feature>
<organism evidence="4 5">
    <name type="scientific">Bowmanella denitrificans</name>
    <dbReference type="NCBI Taxonomy" id="366582"/>
    <lineage>
        <taxon>Bacteria</taxon>
        <taxon>Pseudomonadati</taxon>
        <taxon>Pseudomonadota</taxon>
        <taxon>Gammaproteobacteria</taxon>
        <taxon>Alteromonadales</taxon>
        <taxon>Alteromonadaceae</taxon>
        <taxon>Bowmanella</taxon>
    </lineage>
</organism>
<evidence type="ECO:0000256" key="1">
    <source>
        <dbReference type="ARBA" id="ARBA00022729"/>
    </source>
</evidence>
<keyword evidence="5" id="KW-1185">Reference proteome</keyword>
<accession>A0ABP3GQ91</accession>
<gene>
    <name evidence="4" type="ORF">GCM10009092_15770</name>
</gene>
<evidence type="ECO:0000313" key="4">
    <source>
        <dbReference type="EMBL" id="GAA0352222.1"/>
    </source>
</evidence>
<feature type="signal peptide" evidence="2">
    <location>
        <begin position="1"/>
        <end position="20"/>
    </location>
</feature>
<dbReference type="Gene3D" id="2.40.160.20">
    <property type="match status" value="1"/>
</dbReference>
<dbReference type="InterPro" id="IPR027385">
    <property type="entry name" value="Beta-barrel_OMP"/>
</dbReference>
<dbReference type="InterPro" id="IPR011250">
    <property type="entry name" value="OMP/PagP_B-barrel"/>
</dbReference>
<dbReference type="EMBL" id="BAAAEI010000006">
    <property type="protein sequence ID" value="GAA0352222.1"/>
    <property type="molecule type" value="Genomic_DNA"/>
</dbReference>